<protein>
    <recommendedName>
        <fullName evidence="4">PEP-CTERM protein-sorting domain-containing protein</fullName>
    </recommendedName>
</protein>
<dbReference type="EMBL" id="CP021056">
    <property type="protein sequence ID" value="QXE22798.1"/>
    <property type="molecule type" value="Genomic_DNA"/>
</dbReference>
<evidence type="ECO:0000256" key="1">
    <source>
        <dbReference type="SAM" id="SignalP"/>
    </source>
</evidence>
<dbReference type="KEGG" id="rsin:B6N60_01484"/>
<keyword evidence="1" id="KW-0732">Signal</keyword>
<organism evidence="2 3">
    <name type="scientific">Richelia sinica FACHB-800</name>
    <dbReference type="NCBI Taxonomy" id="1357546"/>
    <lineage>
        <taxon>Bacteria</taxon>
        <taxon>Bacillati</taxon>
        <taxon>Cyanobacteriota</taxon>
        <taxon>Cyanophyceae</taxon>
        <taxon>Nostocales</taxon>
        <taxon>Nostocaceae</taxon>
        <taxon>Richelia</taxon>
    </lineage>
</organism>
<feature type="signal peptide" evidence="1">
    <location>
        <begin position="1"/>
        <end position="27"/>
    </location>
</feature>
<dbReference type="AlphaFoldDB" id="A0A975Y445"/>
<reference evidence="2" key="1">
    <citation type="submission" date="2017-04" db="EMBL/GenBank/DDBJ databases">
        <title>Genome deletions in a multicellular cyanobacterial endosymbiont for morphological adaptation in marine diatoms.</title>
        <authorList>
            <person name="Wang Y."/>
            <person name="Gao H."/>
            <person name="Li R."/>
            <person name="Xu X."/>
        </authorList>
    </citation>
    <scope>NUCLEOTIDE SEQUENCE</scope>
    <source>
        <strain evidence="2">FACHB 800</strain>
    </source>
</reference>
<dbReference type="InterPro" id="IPR013424">
    <property type="entry name" value="Ice-binding_C"/>
</dbReference>
<evidence type="ECO:0000313" key="2">
    <source>
        <dbReference type="EMBL" id="QXE22798.1"/>
    </source>
</evidence>
<dbReference type="NCBIfam" id="TIGR04155">
    <property type="entry name" value="cyano_PEP"/>
    <property type="match status" value="1"/>
</dbReference>
<proteinExistence type="predicted"/>
<dbReference type="NCBIfam" id="TIGR02595">
    <property type="entry name" value="PEP_CTERM"/>
    <property type="match status" value="1"/>
</dbReference>
<gene>
    <name evidence="2" type="ORF">B6N60_01484</name>
</gene>
<evidence type="ECO:0000313" key="3">
    <source>
        <dbReference type="Proteomes" id="UP000683511"/>
    </source>
</evidence>
<evidence type="ECO:0008006" key="4">
    <source>
        <dbReference type="Google" id="ProtNLM"/>
    </source>
</evidence>
<dbReference type="InterPro" id="IPR026374">
    <property type="entry name" value="Cyano_PEP"/>
</dbReference>
<accession>A0A975Y445</accession>
<name>A0A975Y445_9NOST</name>
<sequence>MKLTKLTTLIAALGVGFILSNPVTAQAATITYQADFAPFLPPVFNANDTFDLGFQIHDPQRPKPIVIRKIRYHVLKITPDAIIKISIPLYFVNLSLDSSSNFTSPSVPAPPDGIDLTLSGLGGAAITNSFIPSNFGITRSDVLAGNLSFELETDGLVSGDGVVASLRLNGSSIGSLVAEPIPEPSTMIGIGTVLGFSVLFKRKLKAYQAV</sequence>
<keyword evidence="3" id="KW-1185">Reference proteome</keyword>
<feature type="chain" id="PRO_5037033781" description="PEP-CTERM protein-sorting domain-containing protein" evidence="1">
    <location>
        <begin position="28"/>
        <end position="210"/>
    </location>
</feature>
<dbReference type="Proteomes" id="UP000683511">
    <property type="component" value="Chromosome"/>
</dbReference>